<evidence type="ECO:0000259" key="2">
    <source>
        <dbReference type="Pfam" id="PF04982"/>
    </source>
</evidence>
<dbReference type="EMBL" id="JBHLTM010000002">
    <property type="protein sequence ID" value="MFC0682974.1"/>
    <property type="molecule type" value="Genomic_DNA"/>
</dbReference>
<comment type="caution">
    <text evidence="3">The sequence shown here is derived from an EMBL/GenBank/DDBJ whole genome shotgun (WGS) entry which is preliminary data.</text>
</comment>
<keyword evidence="4" id="KW-1185">Reference proteome</keyword>
<evidence type="ECO:0000313" key="3">
    <source>
        <dbReference type="EMBL" id="MFC0682974.1"/>
    </source>
</evidence>
<evidence type="ECO:0000256" key="1">
    <source>
        <dbReference type="SAM" id="Phobius"/>
    </source>
</evidence>
<name>A0ABV6S2C4_9SPHN</name>
<keyword evidence="1" id="KW-0472">Membrane</keyword>
<dbReference type="InterPro" id="IPR007065">
    <property type="entry name" value="HPP"/>
</dbReference>
<feature type="transmembrane region" description="Helical" evidence="1">
    <location>
        <begin position="73"/>
        <end position="91"/>
    </location>
</feature>
<feature type="transmembrane region" description="Helical" evidence="1">
    <location>
        <begin position="47"/>
        <end position="67"/>
    </location>
</feature>
<reference evidence="3 4" key="1">
    <citation type="submission" date="2024-09" db="EMBL/GenBank/DDBJ databases">
        <authorList>
            <person name="Sun Q."/>
            <person name="Mori K."/>
        </authorList>
    </citation>
    <scope>NUCLEOTIDE SEQUENCE [LARGE SCALE GENOMIC DNA]</scope>
    <source>
        <strain evidence="3 4">CICC 11035S</strain>
    </source>
</reference>
<feature type="transmembrane region" description="Helical" evidence="1">
    <location>
        <begin position="20"/>
        <end position="40"/>
    </location>
</feature>
<accession>A0ABV6S2C4</accession>
<evidence type="ECO:0000313" key="4">
    <source>
        <dbReference type="Proteomes" id="UP001589858"/>
    </source>
</evidence>
<feature type="domain" description="HPP transmembrane region" evidence="2">
    <location>
        <begin position="21"/>
        <end position="169"/>
    </location>
</feature>
<dbReference type="Pfam" id="PF04982">
    <property type="entry name" value="TM_HPP"/>
    <property type="match status" value="1"/>
</dbReference>
<keyword evidence="1" id="KW-1133">Transmembrane helix</keyword>
<organism evidence="3 4">
    <name type="scientific">Novosphingobium clariflavum</name>
    <dbReference type="NCBI Taxonomy" id="2029884"/>
    <lineage>
        <taxon>Bacteria</taxon>
        <taxon>Pseudomonadati</taxon>
        <taxon>Pseudomonadota</taxon>
        <taxon>Alphaproteobacteria</taxon>
        <taxon>Sphingomonadales</taxon>
        <taxon>Sphingomonadaceae</taxon>
        <taxon>Novosphingobium</taxon>
    </lineage>
</organism>
<dbReference type="InterPro" id="IPR058581">
    <property type="entry name" value="TM_HPP"/>
</dbReference>
<dbReference type="PANTHER" id="PTHR33741:SF5">
    <property type="entry name" value="TRANSMEMBRANE PROTEIN DDB_G0269096-RELATED"/>
    <property type="match status" value="1"/>
</dbReference>
<dbReference type="PANTHER" id="PTHR33741">
    <property type="entry name" value="TRANSMEMBRANE PROTEIN DDB_G0269096-RELATED"/>
    <property type="match status" value="1"/>
</dbReference>
<dbReference type="RefSeq" id="WP_267222769.1">
    <property type="nucleotide sequence ID" value="NZ_JAPCWC010000018.1"/>
</dbReference>
<protein>
    <submittedName>
        <fullName evidence="3">HPP family protein</fullName>
    </submittedName>
</protein>
<sequence>MAQGSIITSPTGGKRRLGPYRGALGALFGIAAAGALTRLLESGYDPALPFLVAPLGASAVLVFAVPASPLAQPWPVLGGNLISAMVGLALGHLLGDPWLAGSLAVASAIAVMTLTRSLHPPGGACALLCALGASGTPAWGWAHLLPIALNVVTLCVIGWIYNNATDHPWPHRAQPVAHQPGEPYRREDIDTLLAEWEETLDVDADDLDAFVQELLKRGRASG</sequence>
<gene>
    <name evidence="3" type="ORF">ACFFF8_00025</name>
</gene>
<dbReference type="Proteomes" id="UP001589858">
    <property type="component" value="Unassembled WGS sequence"/>
</dbReference>
<keyword evidence="1" id="KW-0812">Transmembrane</keyword>
<feature type="transmembrane region" description="Helical" evidence="1">
    <location>
        <begin position="138"/>
        <end position="161"/>
    </location>
</feature>
<proteinExistence type="predicted"/>